<evidence type="ECO:0000256" key="9">
    <source>
        <dbReference type="ARBA" id="ARBA00022723"/>
    </source>
</evidence>
<keyword evidence="25" id="KW-1185">Reference proteome</keyword>
<evidence type="ECO:0000256" key="8">
    <source>
        <dbReference type="ARBA" id="ARBA00022695"/>
    </source>
</evidence>
<evidence type="ECO:0000256" key="2">
    <source>
        <dbReference type="ARBA" id="ARBA00004604"/>
    </source>
</evidence>
<keyword evidence="12 16" id="KW-0804">Transcription</keyword>
<feature type="domain" description="RNA polymerase Rpb2" evidence="22">
    <location>
        <begin position="474"/>
        <end position="538"/>
    </location>
</feature>
<sequence>MKVCFLITKVKGYRPTWSKMAASETEEVPSLRNLTKPNYGRPEKTQHRPLQDLVRPHVESFNWFLREGLSLAVQSIPKLDFSLSNGRRISLSYVDASVGVPTVAQGNAFSRTLKVFPAECRERGTTYRAGLQARIAWSVDGVNQGSVERLLGEIPLMVKSAHCNIAKLTPAELVQRHEEAEEMGGYFINNGIEKVVRMLVMPRRNYPMAINRPSWKGRGKLYTEYGVSMRCVTKDQTAATIVLHYLTNGTVTLCFVYKKEQFFVPIIIILKALVQTTDQHIYSELIKGKEDNSFFKGCVASMLRQGQNEGLMTQAGILKYIGERFRVKLPVPDWYTDEEVGQFLLRQCVCIHLDSDWDKFNTLVLMTQKLFALAKGECSVENQDSPMMQEMLLAGHLYLTILKDKLELWLTQLRYGIDKRSQDKGPSYKLDTVEMMSAMRLCSDVTRGMEHFMATGSVVSKSNLGLMQTAGLTVVADKLNFMRYLSHFRCVHRGAFFAEMRTTSVRKLLPEAWGFLCPVHTPDGAPCGLLNHMTASCEAVTLQPTTVHIPKLLCSLGMAPLDSPPPAPPSDCYTVLLDGKVVGRVAANMAADMAKKLRMLKVTREGKIPVMTEIVLVPKTGKASQFPGLFLFTTPARMMRPVRNLFTGTVEMIGSFEQVYMNICVRPEEAHPGVTTHQELRETSILSVAASFTPFSDFNQSPRNMYQCQMGKQTMGTPLHAFGHRTDNKLYRIQNPQSPTVRPYAYDNYHMDDYPLGTNAVVAVISYTGYDMEDAMILNKSSLERGFGHGTIYKTETISLRDLAQSARGPISLVFGCAEGDKRVEGRLDDDGLPPIGSKLESGDPYYSYVDKQTGEARVVFYKNPEKAIVDNIKVLGNDQGTSDLNKVSIVMRINRNPIIGDKFSSRHGQKGVCSQQWPVEDMPFTEGGMTPDIIFNPHGFPSRMTIGMMIESMAGKSAAQHGLCHDATPFTFSEDNSAIDYYGRMLLEAGYNYYGHERMYSGVTGVEFEADIFIGVVYYQRLRHMVADKFQVRTTGPIDIVTHQPIKGRKRAGGIRFGEMERDSLLAHGTTFLLQDRLFNCSDKSTCRVCTQCGSILSPLLDKPPSELAAVSVQARRCWYCSVCQKSDFIQLIAVPYVFRYLVAELAAMNIKVTMETK</sequence>
<dbReference type="GO" id="GO:0006351">
    <property type="term" value="P:DNA-templated transcription"/>
    <property type="evidence" value="ECO:0007669"/>
    <property type="project" value="InterPro"/>
</dbReference>
<dbReference type="InterPro" id="IPR007642">
    <property type="entry name" value="RNA_pol_Rpb2_2"/>
</dbReference>
<evidence type="ECO:0000259" key="23">
    <source>
        <dbReference type="Pfam" id="PF06883"/>
    </source>
</evidence>
<feature type="region of interest" description="Disordered" evidence="17">
    <location>
        <begin position="28"/>
        <end position="47"/>
    </location>
</feature>
<dbReference type="AlphaFoldDB" id="A0A8J9YNH2"/>
<evidence type="ECO:0000313" key="24">
    <source>
        <dbReference type="EMBL" id="CAH1238787.1"/>
    </source>
</evidence>
<keyword evidence="7 16" id="KW-0808">Transferase</keyword>
<evidence type="ECO:0000256" key="12">
    <source>
        <dbReference type="ARBA" id="ARBA00023163"/>
    </source>
</evidence>
<dbReference type="InterPro" id="IPR009674">
    <property type="entry name" value="Rpa2_dom_4"/>
</dbReference>
<dbReference type="Pfam" id="PF04565">
    <property type="entry name" value="RNA_pol_Rpb2_3"/>
    <property type="match status" value="1"/>
</dbReference>
<evidence type="ECO:0000256" key="13">
    <source>
        <dbReference type="ARBA" id="ARBA00023242"/>
    </source>
</evidence>
<dbReference type="Gene3D" id="2.40.50.150">
    <property type="match status" value="1"/>
</dbReference>
<accession>A0A8J9YNH2</accession>
<keyword evidence="9" id="KW-0479">Metal-binding</keyword>
<dbReference type="GO" id="GO:0005730">
    <property type="term" value="C:nucleolus"/>
    <property type="evidence" value="ECO:0007669"/>
    <property type="project" value="UniProtKB-SubCell"/>
</dbReference>
<keyword evidence="5 16" id="KW-0240">DNA-directed RNA polymerase</keyword>
<comment type="catalytic activity">
    <reaction evidence="14">
        <text>RNA(n) + a ribonucleoside 5'-triphosphate = RNA(n+1) + diphosphate</text>
        <dbReference type="Rhea" id="RHEA:21248"/>
        <dbReference type="Rhea" id="RHEA-COMP:14527"/>
        <dbReference type="Rhea" id="RHEA-COMP:17342"/>
        <dbReference type="ChEBI" id="CHEBI:33019"/>
        <dbReference type="ChEBI" id="CHEBI:61557"/>
        <dbReference type="ChEBI" id="CHEBI:140395"/>
        <dbReference type="EC" id="2.7.7.6"/>
    </reaction>
    <physiologicalReaction direction="left-to-right" evidence="14">
        <dbReference type="Rhea" id="RHEA:21249"/>
    </physiologicalReaction>
</comment>
<feature type="domain" description="RNA polymerase Rpb2" evidence="19">
    <location>
        <begin position="1054"/>
        <end position="1158"/>
    </location>
</feature>
<keyword evidence="10" id="KW-0863">Zinc-finger</keyword>
<evidence type="ECO:0000256" key="4">
    <source>
        <dbReference type="ARBA" id="ARBA00022454"/>
    </source>
</evidence>
<dbReference type="SUPFAM" id="SSF64484">
    <property type="entry name" value="beta and beta-prime subunits of DNA dependent RNA-polymerase"/>
    <property type="match status" value="1"/>
</dbReference>
<keyword evidence="6" id="KW-0597">Phosphoprotein</keyword>
<dbReference type="CDD" id="cd00653">
    <property type="entry name" value="RNA_pol_B_RPB2"/>
    <property type="match status" value="1"/>
</dbReference>
<dbReference type="FunFam" id="3.90.1100.10:FF:000008">
    <property type="entry name" value="DNA-directed RNA polymerase subunit beta"/>
    <property type="match status" value="1"/>
</dbReference>
<dbReference type="InterPro" id="IPR014724">
    <property type="entry name" value="RNA_pol_RPB2_OB-fold"/>
</dbReference>
<dbReference type="InterPro" id="IPR007644">
    <property type="entry name" value="RNA_pol_bsu_protrusion"/>
</dbReference>
<dbReference type="InterPro" id="IPR037033">
    <property type="entry name" value="DNA-dir_RNAP_su2_hyb_sf"/>
</dbReference>
<dbReference type="OrthoDB" id="10248617at2759"/>
<dbReference type="InterPro" id="IPR015712">
    <property type="entry name" value="DNA-dir_RNA_pol_su2"/>
</dbReference>
<dbReference type="GO" id="GO:0000428">
    <property type="term" value="C:DNA-directed RNA polymerase complex"/>
    <property type="evidence" value="ECO:0007669"/>
    <property type="project" value="UniProtKB-KW"/>
</dbReference>
<feature type="domain" description="RNA polymerase Rpb2" evidence="20">
    <location>
        <begin position="203"/>
        <end position="390"/>
    </location>
</feature>
<dbReference type="EC" id="2.7.7.6" evidence="16"/>
<evidence type="ECO:0000256" key="5">
    <source>
        <dbReference type="ARBA" id="ARBA00022478"/>
    </source>
</evidence>
<dbReference type="Pfam" id="PF00562">
    <property type="entry name" value="RNA_pol_Rpb2_6"/>
    <property type="match status" value="1"/>
</dbReference>
<name>A0A8J9YNH2_BRALA</name>
<dbReference type="Gene3D" id="3.90.1100.10">
    <property type="match status" value="1"/>
</dbReference>
<dbReference type="Pfam" id="PF06883">
    <property type="entry name" value="RNA_pol_Rpa2_4"/>
    <property type="match status" value="1"/>
</dbReference>
<keyword evidence="8 16" id="KW-0548">Nucleotidyltransferase</keyword>
<dbReference type="FunFam" id="2.40.50.150:FF:000004">
    <property type="entry name" value="DNA-directed RNA polymerase subunit beta"/>
    <property type="match status" value="1"/>
</dbReference>
<dbReference type="Pfam" id="PF04563">
    <property type="entry name" value="RNA_pol_Rpb2_1"/>
    <property type="match status" value="1"/>
</dbReference>
<dbReference type="InterPro" id="IPR007641">
    <property type="entry name" value="RNA_pol_Rpb2_7"/>
</dbReference>
<dbReference type="InterPro" id="IPR007121">
    <property type="entry name" value="RNA_pol_bsu_CS"/>
</dbReference>
<dbReference type="FunFam" id="3.90.1800.10:FF:000004">
    <property type="entry name" value="DNA-directed RNA polymerase subunit beta"/>
    <property type="match status" value="1"/>
</dbReference>
<evidence type="ECO:0000256" key="6">
    <source>
        <dbReference type="ARBA" id="ARBA00022553"/>
    </source>
</evidence>
<evidence type="ECO:0000256" key="7">
    <source>
        <dbReference type="ARBA" id="ARBA00022679"/>
    </source>
</evidence>
<evidence type="ECO:0000256" key="3">
    <source>
        <dbReference type="ARBA" id="ARBA00006835"/>
    </source>
</evidence>
<feature type="domain" description="DNA-directed RNA polymerase subunit 2 hybrid-binding" evidence="18">
    <location>
        <begin position="690"/>
        <end position="1052"/>
    </location>
</feature>
<evidence type="ECO:0000256" key="1">
    <source>
        <dbReference type="ARBA" id="ARBA00004286"/>
    </source>
</evidence>
<dbReference type="Gene3D" id="3.90.1110.10">
    <property type="entry name" value="RNA polymerase Rpb2, domain 2"/>
    <property type="match status" value="1"/>
</dbReference>
<gene>
    <name evidence="24" type="primary">POLR1B</name>
    <name evidence="24" type="ORF">BLAG_LOCUS3246</name>
</gene>
<dbReference type="GO" id="GO:0003899">
    <property type="term" value="F:DNA-directed RNA polymerase activity"/>
    <property type="evidence" value="ECO:0007669"/>
    <property type="project" value="UniProtKB-EC"/>
</dbReference>
<dbReference type="GO" id="GO:0008270">
    <property type="term" value="F:zinc ion binding"/>
    <property type="evidence" value="ECO:0007669"/>
    <property type="project" value="UniProtKB-KW"/>
</dbReference>
<evidence type="ECO:0000256" key="11">
    <source>
        <dbReference type="ARBA" id="ARBA00022833"/>
    </source>
</evidence>
<comment type="similarity">
    <text evidence="3 15">Belongs to the RNA polymerase beta chain family.</text>
</comment>
<dbReference type="InterPro" id="IPR007120">
    <property type="entry name" value="DNA-dir_RNAP_su2_dom"/>
</dbReference>
<dbReference type="Gene3D" id="2.40.270.10">
    <property type="entry name" value="DNA-directed RNA polymerase, subunit 2, domain 6"/>
    <property type="match status" value="1"/>
</dbReference>
<dbReference type="Proteomes" id="UP000838412">
    <property type="component" value="Chromosome 10"/>
</dbReference>
<evidence type="ECO:0000259" key="20">
    <source>
        <dbReference type="Pfam" id="PF04561"/>
    </source>
</evidence>
<dbReference type="PROSITE" id="PS01166">
    <property type="entry name" value="RNA_POL_BETA"/>
    <property type="match status" value="1"/>
</dbReference>
<feature type="domain" description="DNA-directed RNA polymerase I subunit RPA2" evidence="23">
    <location>
        <begin position="582"/>
        <end position="640"/>
    </location>
</feature>
<evidence type="ECO:0000259" key="19">
    <source>
        <dbReference type="Pfam" id="PF04560"/>
    </source>
</evidence>
<dbReference type="Pfam" id="PF04560">
    <property type="entry name" value="RNA_pol_Rpb2_7"/>
    <property type="match status" value="1"/>
</dbReference>
<dbReference type="InterPro" id="IPR007645">
    <property type="entry name" value="RNA_pol_Rpb2_3"/>
</dbReference>
<dbReference type="Gene3D" id="3.90.1070.20">
    <property type="match status" value="1"/>
</dbReference>
<evidence type="ECO:0000259" key="21">
    <source>
        <dbReference type="Pfam" id="PF04563"/>
    </source>
</evidence>
<evidence type="ECO:0000259" key="18">
    <source>
        <dbReference type="Pfam" id="PF00562"/>
    </source>
</evidence>
<protein>
    <recommendedName>
        <fullName evidence="16">DNA-directed RNA polymerase subunit beta</fullName>
        <ecNumber evidence="16">2.7.7.6</ecNumber>
    </recommendedName>
</protein>
<proteinExistence type="inferred from homology"/>
<keyword evidence="11" id="KW-0862">Zinc</keyword>
<evidence type="ECO:0000256" key="15">
    <source>
        <dbReference type="RuleBase" id="RU000434"/>
    </source>
</evidence>
<organism evidence="24 25">
    <name type="scientific">Branchiostoma lanceolatum</name>
    <name type="common">Common lancelet</name>
    <name type="synonym">Amphioxus lanceolatum</name>
    <dbReference type="NCBI Taxonomy" id="7740"/>
    <lineage>
        <taxon>Eukaryota</taxon>
        <taxon>Metazoa</taxon>
        <taxon>Chordata</taxon>
        <taxon>Cephalochordata</taxon>
        <taxon>Leptocardii</taxon>
        <taxon>Amphioxiformes</taxon>
        <taxon>Branchiostomatidae</taxon>
        <taxon>Branchiostoma</taxon>
    </lineage>
</organism>
<evidence type="ECO:0000256" key="10">
    <source>
        <dbReference type="ARBA" id="ARBA00022771"/>
    </source>
</evidence>
<dbReference type="FunFam" id="2.40.270.10:FF:000011">
    <property type="entry name" value="DNA-directed RNA polymerase subunit beta"/>
    <property type="match status" value="1"/>
</dbReference>
<dbReference type="FunFam" id="3.90.1100.10:FF:000016">
    <property type="entry name" value="DNA-directed RNA polymerase subunit beta"/>
    <property type="match status" value="1"/>
</dbReference>
<dbReference type="Gene3D" id="3.90.1800.10">
    <property type="entry name" value="RNA polymerase alpha subunit dimerisation domain"/>
    <property type="match status" value="1"/>
</dbReference>
<reference evidence="24" key="1">
    <citation type="submission" date="2022-01" db="EMBL/GenBank/DDBJ databases">
        <authorList>
            <person name="Braso-Vives M."/>
        </authorList>
    </citation>
    <scope>NUCLEOTIDE SEQUENCE</scope>
</reference>
<evidence type="ECO:0000259" key="22">
    <source>
        <dbReference type="Pfam" id="PF04565"/>
    </source>
</evidence>
<keyword evidence="13" id="KW-0539">Nucleus</keyword>
<evidence type="ECO:0000256" key="14">
    <source>
        <dbReference type="ARBA" id="ARBA00047768"/>
    </source>
</evidence>
<dbReference type="EMBL" id="OV696695">
    <property type="protein sequence ID" value="CAH1238787.1"/>
    <property type="molecule type" value="Genomic_DNA"/>
</dbReference>
<dbReference type="InterPro" id="IPR037034">
    <property type="entry name" value="RNA_pol_Rpb2_2_sf"/>
</dbReference>
<dbReference type="FunFam" id="2.40.270.10:FF:000006">
    <property type="entry name" value="DNA-directed RNA polymerase subunit beta"/>
    <property type="match status" value="1"/>
</dbReference>
<dbReference type="GO" id="GO:0032549">
    <property type="term" value="F:ribonucleoside binding"/>
    <property type="evidence" value="ECO:0007669"/>
    <property type="project" value="InterPro"/>
</dbReference>
<evidence type="ECO:0000256" key="16">
    <source>
        <dbReference type="RuleBase" id="RU363031"/>
    </source>
</evidence>
<dbReference type="PANTHER" id="PTHR20856">
    <property type="entry name" value="DNA-DIRECTED RNA POLYMERASE I SUBUNIT 2"/>
    <property type="match status" value="1"/>
</dbReference>
<keyword evidence="4" id="KW-0158">Chromosome</keyword>
<dbReference type="GO" id="GO:0003677">
    <property type="term" value="F:DNA binding"/>
    <property type="evidence" value="ECO:0007669"/>
    <property type="project" value="InterPro"/>
</dbReference>
<dbReference type="FunFam" id="3.90.1070.20:FF:000003">
    <property type="entry name" value="DNA-directed RNA polymerase subunit beta"/>
    <property type="match status" value="1"/>
</dbReference>
<dbReference type="FunFam" id="3.90.1110.10:FF:000008">
    <property type="entry name" value="DNA-directed RNA polymerase subunit beta"/>
    <property type="match status" value="1"/>
</dbReference>
<evidence type="ECO:0000313" key="25">
    <source>
        <dbReference type="Proteomes" id="UP000838412"/>
    </source>
</evidence>
<comment type="subcellular location">
    <subcellularLocation>
        <location evidence="1">Chromosome</location>
    </subcellularLocation>
    <subcellularLocation>
        <location evidence="2">Nucleus</location>
        <location evidence="2">Nucleolus</location>
    </subcellularLocation>
</comment>
<comment type="function">
    <text evidence="16">DNA-dependent RNA polymerase catalyzes the transcription of DNA into RNA using the four ribonucleoside triphosphates as substrates.</text>
</comment>
<feature type="domain" description="RNA polymerase beta subunit protrusion" evidence="21">
    <location>
        <begin position="53"/>
        <end position="425"/>
    </location>
</feature>
<dbReference type="GO" id="GO:0005694">
    <property type="term" value="C:chromosome"/>
    <property type="evidence" value="ECO:0007669"/>
    <property type="project" value="UniProtKB-SubCell"/>
</dbReference>
<evidence type="ECO:0000256" key="17">
    <source>
        <dbReference type="SAM" id="MobiDB-lite"/>
    </source>
</evidence>
<dbReference type="Pfam" id="PF04561">
    <property type="entry name" value="RNA_pol_Rpb2_2"/>
    <property type="match status" value="1"/>
</dbReference>